<proteinExistence type="predicted"/>
<reference evidence="1 2" key="1">
    <citation type="submission" date="2020-07" db="EMBL/GenBank/DDBJ databases">
        <title>Sequencing the genomes of 1000 actinobacteria strains.</title>
        <authorList>
            <person name="Klenk H.-P."/>
        </authorList>
    </citation>
    <scope>NUCLEOTIDE SEQUENCE [LARGE SCALE GENOMIC DNA]</scope>
    <source>
        <strain evidence="1 2">DSM 44749</strain>
    </source>
</reference>
<dbReference type="InterPro" id="IPR051604">
    <property type="entry name" value="Ergot_Alk_Oxidoreductase"/>
</dbReference>
<organism evidence="1 2">
    <name type="scientific">Pseudonocardia alni</name>
    <name type="common">Amycolata alni</name>
    <dbReference type="NCBI Taxonomy" id="33907"/>
    <lineage>
        <taxon>Bacteria</taxon>
        <taxon>Bacillati</taxon>
        <taxon>Actinomycetota</taxon>
        <taxon>Actinomycetes</taxon>
        <taxon>Pseudonocardiales</taxon>
        <taxon>Pseudonocardiaceae</taxon>
        <taxon>Pseudonocardia</taxon>
    </lineage>
</organism>
<dbReference type="SUPFAM" id="SSF51735">
    <property type="entry name" value="NAD(P)-binding Rossmann-fold domains"/>
    <property type="match status" value="1"/>
</dbReference>
<gene>
    <name evidence="1" type="ORF">HDA37_002738</name>
</gene>
<accession>A0A852W089</accession>
<dbReference type="Gene3D" id="3.90.25.10">
    <property type="entry name" value="UDP-galactose 4-epimerase, domain 1"/>
    <property type="match status" value="1"/>
</dbReference>
<dbReference type="Proteomes" id="UP000549695">
    <property type="component" value="Unassembled WGS sequence"/>
</dbReference>
<evidence type="ECO:0000313" key="1">
    <source>
        <dbReference type="EMBL" id="NYG02453.1"/>
    </source>
</evidence>
<dbReference type="GeneID" id="98052492"/>
<dbReference type="AlphaFoldDB" id="A0A852W089"/>
<dbReference type="PANTHER" id="PTHR43162">
    <property type="match status" value="1"/>
</dbReference>
<sequence>MTALVTGATGTTGRRVAALLESAGADVRRAARSTSPGFDWLDPATHDAAFEGVESLYLLPPLATPDPAPVVAPVLERAVRRGLRRVVLLSAAAVERGTPGLGVVQDVVLGTVPEPSVLRPSWFTQNLLGDHLTARGLRAGEVVTATGDGRVPFVDAGDIAAVAVALLLDPAPPEPDVLVTGPEALSYDDVCAIWTEVTGRPARHRPVSVSAMTARLVADGMPADYAAVLAGLDGLIATGAQARTSDAVRRITGRDPRSVRDVLQEACPARP</sequence>
<dbReference type="InterPro" id="IPR036291">
    <property type="entry name" value="NAD(P)-bd_dom_sf"/>
</dbReference>
<dbReference type="EMBL" id="JACCCZ010000001">
    <property type="protein sequence ID" value="NYG02453.1"/>
    <property type="molecule type" value="Genomic_DNA"/>
</dbReference>
<name>A0A852W089_PSEA5</name>
<protein>
    <submittedName>
        <fullName evidence="1">Uncharacterized protein YbjT (DUF2867 family)</fullName>
    </submittedName>
</protein>
<keyword evidence="2" id="KW-1185">Reference proteome</keyword>
<dbReference type="Gene3D" id="3.40.50.720">
    <property type="entry name" value="NAD(P)-binding Rossmann-like Domain"/>
    <property type="match status" value="1"/>
</dbReference>
<evidence type="ECO:0000313" key="2">
    <source>
        <dbReference type="Proteomes" id="UP000549695"/>
    </source>
</evidence>
<dbReference type="RefSeq" id="WP_179761297.1">
    <property type="nucleotide sequence ID" value="NZ_BAAAJZ010000003.1"/>
</dbReference>
<comment type="caution">
    <text evidence="1">The sequence shown here is derived from an EMBL/GenBank/DDBJ whole genome shotgun (WGS) entry which is preliminary data.</text>
</comment>
<dbReference type="PANTHER" id="PTHR43162:SF1">
    <property type="entry name" value="PRESTALK A DIFFERENTIATION PROTEIN A"/>
    <property type="match status" value="1"/>
</dbReference>